<feature type="non-terminal residue" evidence="2">
    <location>
        <position position="125"/>
    </location>
</feature>
<name>A0A3B1A0C9_9ZZZZ</name>
<feature type="transmembrane region" description="Helical" evidence="1">
    <location>
        <begin position="37"/>
        <end position="55"/>
    </location>
</feature>
<keyword evidence="1" id="KW-1133">Transmembrane helix</keyword>
<proteinExistence type="predicted"/>
<dbReference type="EMBL" id="UOFV01000040">
    <property type="protein sequence ID" value="VAW94980.1"/>
    <property type="molecule type" value="Genomic_DNA"/>
</dbReference>
<reference evidence="2" key="1">
    <citation type="submission" date="2018-06" db="EMBL/GenBank/DDBJ databases">
        <authorList>
            <person name="Zhirakovskaya E."/>
        </authorList>
    </citation>
    <scope>NUCLEOTIDE SEQUENCE</scope>
</reference>
<evidence type="ECO:0000256" key="1">
    <source>
        <dbReference type="SAM" id="Phobius"/>
    </source>
</evidence>
<dbReference type="AlphaFoldDB" id="A0A3B1A0C9"/>
<feature type="transmembrane region" description="Helical" evidence="1">
    <location>
        <begin position="62"/>
        <end position="80"/>
    </location>
</feature>
<gene>
    <name evidence="2" type="ORF">MNBD_GAMMA19-1008</name>
</gene>
<feature type="transmembrane region" description="Helical" evidence="1">
    <location>
        <begin position="92"/>
        <end position="115"/>
    </location>
</feature>
<accession>A0A3B1A0C9</accession>
<evidence type="ECO:0000313" key="2">
    <source>
        <dbReference type="EMBL" id="VAW94980.1"/>
    </source>
</evidence>
<keyword evidence="1" id="KW-0812">Transmembrane</keyword>
<sequence>MSDSDKPTFNPVLLKRLVAAALFALLGLYLASVVPSIEIAWVTAILLLTIYLFAFEIVGVDVAAVSIMVILGLTTLLAPLMGLNEGLVDTQYLFNGFSSNAVMSIIAVMILGAGLDKTGLMGQVA</sequence>
<protein>
    <submittedName>
        <fullName evidence="2">Transporter, sodium/sulfate symporter family</fullName>
    </submittedName>
</protein>
<feature type="transmembrane region" description="Helical" evidence="1">
    <location>
        <begin position="12"/>
        <end position="31"/>
    </location>
</feature>
<organism evidence="2">
    <name type="scientific">hydrothermal vent metagenome</name>
    <dbReference type="NCBI Taxonomy" id="652676"/>
    <lineage>
        <taxon>unclassified sequences</taxon>
        <taxon>metagenomes</taxon>
        <taxon>ecological metagenomes</taxon>
    </lineage>
</organism>
<keyword evidence="1" id="KW-0472">Membrane</keyword>